<comment type="function">
    <text evidence="8">DNA polymerase III is a complex, multichain enzyme responsible for most of the replicative synthesis in bacteria. This DNA polymerase also exhibits 3' to 5' exonuclease activity. The alpha chain is the DNA polymerase.</text>
</comment>
<gene>
    <name evidence="15" type="ORF">OU989_22685</name>
</gene>
<dbReference type="EMBL" id="CP113528">
    <property type="protein sequence ID" value="WDV09333.1"/>
    <property type="molecule type" value="Genomic_DNA"/>
</dbReference>
<reference evidence="15" key="1">
    <citation type="submission" date="2022-11" db="EMBL/GenBank/DDBJ databases">
        <title>Lysinibacillus irui.</title>
        <authorList>
            <person name="Akintayo S.O."/>
        </authorList>
    </citation>
    <scope>NUCLEOTIDE SEQUENCE</scope>
    <source>
        <strain evidence="15">IRB4-01</strain>
        <plasmid evidence="15">unnamed</plasmid>
    </source>
</reference>
<sequence>MYLNVMTEMDTLKSTIKVEALAEFLKQNQVTTCAVTNTNLFRMMEFVSIFKKHNLKPVIALRVKVAFGSNNVLPILLYAKDKTGYGNLIKASSGIMQSDDGLMKLNWLKPYSEGIIAVIPILENHWLSSTDEIEIIQDIFKNDMYFGVVRTNFIRHSEEHTIQELAKLLDIKITSLNESCYLHKDDAFAYDVLRAIEKGDKISSFEVLDNSKYLPSPLELQQRYKDKPEWLKTASAILEACHVDFGEYQAHMPVYPLKNVETPKECLYRLAYEGLKIRKQGLIPKEYKERLDFELDVISKMGYESYFLIVADFMAFSKRAGILTGPGRGSSASSLVAYSLQITQVDPLQYQLLFERFLNPNRISLPDIDIDFIDTRRFEVIQYVNEKYGKDHVAQILTVGTLTAKAVARDVGRVLNYEEAELKAMSTLIDKSKATNIKDVYKKSKEFQEFVNRDNRNQIWFDTCCRLEGVSRNKSTHAAGLVLTPKPLVNYVPVQKGNDGVYLTQWTMNEVEAEGILKMDFLGLANLRIIDNILSSLEKTYHIKPTLDTIPMDDLNTFNLLQNGLTEGIFQLESPGMRDALNQIKPTKFEDIIAINALYRPGPMEFIPTYAKRKHGLEKVSYLHPLLEPILKETYGIIIYQEQIMRIAQVFAGFTLGEADLLRRAIGKKKREILEEQQAIFVKGAVNQNHDVKVAEEIYSLIVKFAEYGFPKSHATAYSFITYRMAFLKANYPSHFYAALLDQANGNVQKIKRILAEMKERKVAILPIDIQKSKVTNTSESKGVRLGLLNVKSIGESKLNTYMNAEIGSDLFEYARNVGSNFDNKAMEALIKAGAFDQVFKQKRGTLLASLERAADYSYTDESLDFGFGKPTYAEQTNKDNCYKLEIEACGFSVSNHPVENIRSVELQDNTNSGAVGQFVKVPGLIEAVKVTITKKDEKMAFVTVSDEFGTSSVTVFPSLYNKIKPLLVEGNIILVTGKIEQKYNKKSITANKLAMFQ</sequence>
<evidence type="ECO:0000259" key="10">
    <source>
        <dbReference type="Pfam" id="PF01336"/>
    </source>
</evidence>
<dbReference type="NCBIfam" id="TIGR00594">
    <property type="entry name" value="polc"/>
    <property type="match status" value="1"/>
</dbReference>
<dbReference type="Pfam" id="PF01336">
    <property type="entry name" value="tRNA_anti-codon"/>
    <property type="match status" value="1"/>
</dbReference>
<keyword evidence="4" id="KW-0808">Transferase</keyword>
<evidence type="ECO:0000259" key="11">
    <source>
        <dbReference type="Pfam" id="PF02811"/>
    </source>
</evidence>
<dbReference type="Pfam" id="PF07733">
    <property type="entry name" value="DNA_pol3_alpha"/>
    <property type="match status" value="1"/>
</dbReference>
<evidence type="ECO:0000256" key="5">
    <source>
        <dbReference type="ARBA" id="ARBA00022695"/>
    </source>
</evidence>
<dbReference type="InterPro" id="IPR040982">
    <property type="entry name" value="DNA_pol3_finger"/>
</dbReference>
<dbReference type="GO" id="GO:0003887">
    <property type="term" value="F:DNA-directed DNA polymerase activity"/>
    <property type="evidence" value="ECO:0007669"/>
    <property type="project" value="UniProtKB-KW"/>
</dbReference>
<dbReference type="EC" id="2.7.7.7" evidence="3"/>
<feature type="domain" description="DNA polymerase III alpha subunit finger" evidence="14">
    <location>
        <begin position="526"/>
        <end position="689"/>
    </location>
</feature>
<comment type="similarity">
    <text evidence="2">Belongs to the DNA polymerase type-C family. DnaE subfamily.</text>
</comment>
<feature type="domain" description="OB" evidence="10">
    <location>
        <begin position="921"/>
        <end position="994"/>
    </location>
</feature>
<evidence type="ECO:0000256" key="7">
    <source>
        <dbReference type="ARBA" id="ARBA00022932"/>
    </source>
</evidence>
<dbReference type="PANTHER" id="PTHR32294:SF0">
    <property type="entry name" value="DNA POLYMERASE III SUBUNIT ALPHA"/>
    <property type="match status" value="1"/>
</dbReference>
<keyword evidence="5" id="KW-0548">Nucleotidyltransferase</keyword>
<comment type="catalytic activity">
    <reaction evidence="9">
        <text>DNA(n) + a 2'-deoxyribonucleoside 5'-triphosphate = DNA(n+1) + diphosphate</text>
        <dbReference type="Rhea" id="RHEA:22508"/>
        <dbReference type="Rhea" id="RHEA-COMP:17339"/>
        <dbReference type="Rhea" id="RHEA-COMP:17340"/>
        <dbReference type="ChEBI" id="CHEBI:33019"/>
        <dbReference type="ChEBI" id="CHEBI:61560"/>
        <dbReference type="ChEBI" id="CHEBI:173112"/>
        <dbReference type="EC" id="2.7.7.7"/>
    </reaction>
</comment>
<dbReference type="InterPro" id="IPR004365">
    <property type="entry name" value="NA-bd_OB_tRNA"/>
</dbReference>
<dbReference type="Proteomes" id="UP001219585">
    <property type="component" value="Plasmid unnamed"/>
</dbReference>
<dbReference type="InterPro" id="IPR004805">
    <property type="entry name" value="DnaE2/DnaE/PolC"/>
</dbReference>
<dbReference type="PANTHER" id="PTHR32294">
    <property type="entry name" value="DNA POLYMERASE III SUBUNIT ALPHA"/>
    <property type="match status" value="1"/>
</dbReference>
<dbReference type="Gene3D" id="3.20.20.140">
    <property type="entry name" value="Metal-dependent hydrolases"/>
    <property type="match status" value="1"/>
</dbReference>
<dbReference type="GO" id="GO:0005737">
    <property type="term" value="C:cytoplasm"/>
    <property type="evidence" value="ECO:0007669"/>
    <property type="project" value="UniProtKB-SubCell"/>
</dbReference>
<evidence type="ECO:0000256" key="9">
    <source>
        <dbReference type="ARBA" id="ARBA00049244"/>
    </source>
</evidence>
<evidence type="ECO:0000259" key="13">
    <source>
        <dbReference type="Pfam" id="PF14579"/>
    </source>
</evidence>
<dbReference type="Pfam" id="PF14579">
    <property type="entry name" value="HHH_6"/>
    <property type="match status" value="1"/>
</dbReference>
<evidence type="ECO:0000313" key="15">
    <source>
        <dbReference type="EMBL" id="WDV09333.1"/>
    </source>
</evidence>
<evidence type="ECO:0000256" key="2">
    <source>
        <dbReference type="ARBA" id="ARBA00009496"/>
    </source>
</evidence>
<dbReference type="AlphaFoldDB" id="A0AAJ5RW55"/>
<evidence type="ECO:0000256" key="8">
    <source>
        <dbReference type="ARBA" id="ARBA00025611"/>
    </source>
</evidence>
<dbReference type="Gene3D" id="1.10.150.870">
    <property type="match status" value="1"/>
</dbReference>
<proteinExistence type="inferred from homology"/>
<evidence type="ECO:0000313" key="16">
    <source>
        <dbReference type="Proteomes" id="UP001219585"/>
    </source>
</evidence>
<accession>A0AAJ5RW55</accession>
<evidence type="ECO:0000256" key="6">
    <source>
        <dbReference type="ARBA" id="ARBA00022705"/>
    </source>
</evidence>
<name>A0AAJ5RW55_9BACI</name>
<keyword evidence="7" id="KW-0239">DNA-directed DNA polymerase</keyword>
<feature type="domain" description="DNA polymerase helix-hairpin-helix motif" evidence="13">
    <location>
        <begin position="763"/>
        <end position="843"/>
    </location>
</feature>
<evidence type="ECO:0000256" key="4">
    <source>
        <dbReference type="ARBA" id="ARBA00022679"/>
    </source>
</evidence>
<organism evidence="15 16">
    <name type="scientific">Lysinibacillus irui</name>
    <dbReference type="NCBI Taxonomy" id="2998077"/>
    <lineage>
        <taxon>Bacteria</taxon>
        <taxon>Bacillati</taxon>
        <taxon>Bacillota</taxon>
        <taxon>Bacilli</taxon>
        <taxon>Bacillales</taxon>
        <taxon>Bacillaceae</taxon>
        <taxon>Lysinibacillus</taxon>
    </lineage>
</organism>
<dbReference type="GO" id="GO:0006260">
    <property type="term" value="P:DNA replication"/>
    <property type="evidence" value="ECO:0007669"/>
    <property type="project" value="UniProtKB-KW"/>
</dbReference>
<dbReference type="CDD" id="cd04485">
    <property type="entry name" value="DnaE_OBF"/>
    <property type="match status" value="1"/>
</dbReference>
<dbReference type="GO" id="GO:0003676">
    <property type="term" value="F:nucleic acid binding"/>
    <property type="evidence" value="ECO:0007669"/>
    <property type="project" value="InterPro"/>
</dbReference>
<evidence type="ECO:0000259" key="12">
    <source>
        <dbReference type="Pfam" id="PF07733"/>
    </source>
</evidence>
<geneLocation type="plasmid" evidence="15 16">
    <name>unnamed</name>
</geneLocation>
<feature type="domain" description="Bacterial DNA polymerase III alpha subunit NTPase" evidence="12">
    <location>
        <begin position="266"/>
        <end position="523"/>
    </location>
</feature>
<evidence type="ECO:0000256" key="3">
    <source>
        <dbReference type="ARBA" id="ARBA00012417"/>
    </source>
</evidence>
<dbReference type="InterPro" id="IPR011708">
    <property type="entry name" value="DNA_pol3_alpha_NTPase_dom"/>
</dbReference>
<dbReference type="InterPro" id="IPR029460">
    <property type="entry name" value="DNAPol_HHH"/>
</dbReference>
<dbReference type="GO" id="GO:0008408">
    <property type="term" value="F:3'-5' exonuclease activity"/>
    <property type="evidence" value="ECO:0007669"/>
    <property type="project" value="InterPro"/>
</dbReference>
<dbReference type="RefSeq" id="WP_274797550.1">
    <property type="nucleotide sequence ID" value="NZ_CP113528.1"/>
</dbReference>
<dbReference type="Gene3D" id="1.10.10.1600">
    <property type="entry name" value="Bacterial DNA polymerase III alpha subunit, thumb domain"/>
    <property type="match status" value="1"/>
</dbReference>
<dbReference type="InterPro" id="IPR041931">
    <property type="entry name" value="DNA_pol3_alpha_thumb_dom"/>
</dbReference>
<dbReference type="Pfam" id="PF17657">
    <property type="entry name" value="DNA_pol3_finger"/>
    <property type="match status" value="1"/>
</dbReference>
<comment type="subcellular location">
    <subcellularLocation>
        <location evidence="1">Cytoplasm</location>
    </subcellularLocation>
</comment>
<keyword evidence="6" id="KW-0235">DNA replication</keyword>
<dbReference type="Pfam" id="PF02811">
    <property type="entry name" value="PHP"/>
    <property type="match status" value="1"/>
</dbReference>
<keyword evidence="15" id="KW-0614">Plasmid</keyword>
<feature type="domain" description="PHP" evidence="11">
    <location>
        <begin position="5"/>
        <end position="120"/>
    </location>
</feature>
<evidence type="ECO:0000256" key="1">
    <source>
        <dbReference type="ARBA" id="ARBA00004496"/>
    </source>
</evidence>
<dbReference type="InterPro" id="IPR004013">
    <property type="entry name" value="PHP_dom"/>
</dbReference>
<dbReference type="KEGG" id="liu:OU989_22685"/>
<protein>
    <recommendedName>
        <fullName evidence="3">DNA-directed DNA polymerase</fullName>
        <ecNumber evidence="3">2.7.7.7</ecNumber>
    </recommendedName>
</protein>
<evidence type="ECO:0000259" key="14">
    <source>
        <dbReference type="Pfam" id="PF17657"/>
    </source>
</evidence>